<dbReference type="RefSeq" id="WP_205740504.1">
    <property type="nucleotide sequence ID" value="NZ_ML142899.1"/>
</dbReference>
<dbReference type="Gene3D" id="3.40.50.1820">
    <property type="entry name" value="alpha/beta hydrolase"/>
    <property type="match status" value="1"/>
</dbReference>
<feature type="domain" description="AB hydrolase-1" evidence="2">
    <location>
        <begin position="38"/>
        <end position="137"/>
    </location>
</feature>
<dbReference type="InterPro" id="IPR000639">
    <property type="entry name" value="Epox_hydrolase-like"/>
</dbReference>
<evidence type="ECO:0000313" key="3">
    <source>
        <dbReference type="EMBL" id="PSL05375.1"/>
    </source>
</evidence>
<sequence>MTATETPRYTVEINGPWSHRSIAANGAQFHVAEQGRGPLVLMLHGFPEFWWAWRHQMPAIAAAGWRVVAMDLRGYGGSDKTPRGYDPFTFAADITGVIRSLGERSAVLVGHGWGAYGAWTAAAMRPAHVAALAVLSMPHPLVLRHHLLRGGFRNSGSLAGVQTPMVPERRLIADDGAHVETLLRRWAAPGSAFPDAEAARHYRGAMQLWPAPHCALEYQRWVFRSLFRGDGRRFAKRVQDPLTMPVLQIHGSQDRNVSVDLAAASRDQLTGRRRWLALDSAGHFPHEETPDDVTSALVDWLRTVRT</sequence>
<dbReference type="Pfam" id="PF00561">
    <property type="entry name" value="Abhydrolase_1"/>
    <property type="match status" value="1"/>
</dbReference>
<dbReference type="InterPro" id="IPR000073">
    <property type="entry name" value="AB_hydrolase_1"/>
</dbReference>
<dbReference type="EMBL" id="PYGE01000004">
    <property type="protein sequence ID" value="PSL05375.1"/>
    <property type="molecule type" value="Genomic_DNA"/>
</dbReference>
<proteinExistence type="predicted"/>
<keyword evidence="4" id="KW-1185">Reference proteome</keyword>
<protein>
    <submittedName>
        <fullName evidence="3">Pimeloyl-ACP methyl ester carboxylesterase</fullName>
    </submittedName>
</protein>
<evidence type="ECO:0000313" key="4">
    <source>
        <dbReference type="Proteomes" id="UP000243528"/>
    </source>
</evidence>
<evidence type="ECO:0000259" key="2">
    <source>
        <dbReference type="Pfam" id="PF00561"/>
    </source>
</evidence>
<accession>A0A2P8E7C4</accession>
<gene>
    <name evidence="3" type="ORF">CLV30_104245</name>
</gene>
<evidence type="ECO:0000256" key="1">
    <source>
        <dbReference type="ARBA" id="ARBA00022801"/>
    </source>
</evidence>
<dbReference type="GO" id="GO:0016787">
    <property type="term" value="F:hydrolase activity"/>
    <property type="evidence" value="ECO:0007669"/>
    <property type="project" value="UniProtKB-KW"/>
</dbReference>
<organism evidence="3 4">
    <name type="scientific">Haloactinopolyspora alba</name>
    <dbReference type="NCBI Taxonomy" id="648780"/>
    <lineage>
        <taxon>Bacteria</taxon>
        <taxon>Bacillati</taxon>
        <taxon>Actinomycetota</taxon>
        <taxon>Actinomycetes</taxon>
        <taxon>Jiangellales</taxon>
        <taxon>Jiangellaceae</taxon>
        <taxon>Haloactinopolyspora</taxon>
    </lineage>
</organism>
<comment type="caution">
    <text evidence="3">The sequence shown here is derived from an EMBL/GenBank/DDBJ whole genome shotgun (WGS) entry which is preliminary data.</text>
</comment>
<dbReference type="AlphaFoldDB" id="A0A2P8E7C4"/>
<reference evidence="3 4" key="1">
    <citation type="submission" date="2018-03" db="EMBL/GenBank/DDBJ databases">
        <title>Genomic Encyclopedia of Archaeal and Bacterial Type Strains, Phase II (KMG-II): from individual species to whole genera.</title>
        <authorList>
            <person name="Goeker M."/>
        </authorList>
    </citation>
    <scope>NUCLEOTIDE SEQUENCE [LARGE SCALE GENOMIC DNA]</scope>
    <source>
        <strain evidence="3 4">DSM 45211</strain>
    </source>
</reference>
<name>A0A2P8E7C4_9ACTN</name>
<dbReference type="PANTHER" id="PTHR43329">
    <property type="entry name" value="EPOXIDE HYDROLASE"/>
    <property type="match status" value="1"/>
</dbReference>
<keyword evidence="1" id="KW-0378">Hydrolase</keyword>
<dbReference type="Proteomes" id="UP000243528">
    <property type="component" value="Unassembled WGS sequence"/>
</dbReference>
<dbReference type="InterPro" id="IPR029058">
    <property type="entry name" value="AB_hydrolase_fold"/>
</dbReference>
<dbReference type="PRINTS" id="PR00412">
    <property type="entry name" value="EPOXHYDRLASE"/>
</dbReference>
<dbReference type="SUPFAM" id="SSF53474">
    <property type="entry name" value="alpha/beta-Hydrolases"/>
    <property type="match status" value="1"/>
</dbReference>